<dbReference type="RefSeq" id="WP_188416974.1">
    <property type="nucleotide sequence ID" value="NZ_BMDO01000006.1"/>
</dbReference>
<evidence type="ECO:0000259" key="8">
    <source>
        <dbReference type="Pfam" id="PF12704"/>
    </source>
</evidence>
<reference evidence="9" key="1">
    <citation type="journal article" date="2014" name="Int. J. Syst. Evol. Microbiol.">
        <title>Complete genome sequence of Corynebacterium casei LMG S-19264T (=DSM 44701T), isolated from a smear-ripened cheese.</title>
        <authorList>
            <consortium name="US DOE Joint Genome Institute (JGI-PGF)"/>
            <person name="Walter F."/>
            <person name="Albersmeier A."/>
            <person name="Kalinowski J."/>
            <person name="Ruckert C."/>
        </authorList>
    </citation>
    <scope>NUCLEOTIDE SEQUENCE</scope>
    <source>
        <strain evidence="9">CCM 8711</strain>
    </source>
</reference>
<evidence type="ECO:0000256" key="4">
    <source>
        <dbReference type="ARBA" id="ARBA00022989"/>
    </source>
</evidence>
<evidence type="ECO:0000256" key="3">
    <source>
        <dbReference type="ARBA" id="ARBA00022692"/>
    </source>
</evidence>
<comment type="subcellular location">
    <subcellularLocation>
        <location evidence="1">Cell membrane</location>
        <topology evidence="1">Multi-pass membrane protein</topology>
    </subcellularLocation>
</comment>
<feature type="domain" description="MacB-like periplasmic core" evidence="8">
    <location>
        <begin position="20"/>
        <end position="255"/>
    </location>
</feature>
<sequence>MIRNYYKTALRSLLKHKAFTLINISGLAIGISAAMIIYLVVQYDFSFDKFHQDGDRIYRIVSNFNSKDLLGYNSGVPAPLGESVRAQVTGLEQAAPFFIFDHDAHISVPSSASNPLLLKKQNQIILADDAYFKLIRYQWLAGSQKNALAKPYQLVLTAARAQLLFPGINSANIIGKQVIYNDSLKVTVSGIVADLDQNTDFTFQDFISLSSADHNPGIQADYANKNWNNTSDVNQLFIKISKGSSLASVQKQVNAIYQSHSENRAGFKSQMFALQPLSDLHFDANYGNFNQRIANRKVLYSLLGVAAFLLLLGCINFINLTTAQSALRAKEIGVRKTIGGTRKQLISQFLTETFLLTTVATLLSAVMVYYLLKLFSGFIPTGITYSMLFTPGTGLFIILLLAGITSLSGLYPALVMSAYQPVQIIKNQRTVSGKGNTQYLRQGLTVVQFVIAQVFVMATLLVSNQIYYLLHKDLGFDKDAKLYLRTPYSQVNTNHQNVLLNKLKAIPQISLVSLGTDPPSSRGTMSTHMTYKDGKKETESIVYLKFGDENYFKLYGLQLLAGRSPEKRDTLKRIVINETFCKELGFRNPANAVGKMLGSNDTGKPVEIIGVVKDFHQLSLHAPIMPLALGYGDSPYRNMVVHIGLGKQMQGSSNWHEAIMEIEKVWKQVYSQEDFEYTFLDESVASYYTSEQNTGKLLNWATGLSVFISCLGLLGLAIHTTTQRTKEIGIRKVMGATIAQIVSMLSLDFVKLIILAFIIAAPIAWYALNQWLQNFAYHTSISFWLFAGTVVSTVLIALLSMSTQTLKAAMANPVKSLRSE</sequence>
<evidence type="ECO:0000259" key="7">
    <source>
        <dbReference type="Pfam" id="PF02687"/>
    </source>
</evidence>
<evidence type="ECO:0000256" key="1">
    <source>
        <dbReference type="ARBA" id="ARBA00004651"/>
    </source>
</evidence>
<organism evidence="9 10">
    <name type="scientific">Mucilaginibacter galii</name>
    <dbReference type="NCBI Taxonomy" id="2005073"/>
    <lineage>
        <taxon>Bacteria</taxon>
        <taxon>Pseudomonadati</taxon>
        <taxon>Bacteroidota</taxon>
        <taxon>Sphingobacteriia</taxon>
        <taxon>Sphingobacteriales</taxon>
        <taxon>Sphingobacteriaceae</taxon>
        <taxon>Mucilaginibacter</taxon>
    </lineage>
</organism>
<feature type="transmembrane region" description="Helical" evidence="6">
    <location>
        <begin position="21"/>
        <end position="41"/>
    </location>
</feature>
<dbReference type="Pfam" id="PF12704">
    <property type="entry name" value="MacB_PCD"/>
    <property type="match status" value="1"/>
</dbReference>
<dbReference type="AlphaFoldDB" id="A0A917N1S9"/>
<dbReference type="InterPro" id="IPR050250">
    <property type="entry name" value="Macrolide_Exporter_MacB"/>
</dbReference>
<dbReference type="EMBL" id="BMDO01000006">
    <property type="protein sequence ID" value="GGI51153.1"/>
    <property type="molecule type" value="Genomic_DNA"/>
</dbReference>
<keyword evidence="2" id="KW-1003">Cell membrane</keyword>
<dbReference type="GO" id="GO:0022857">
    <property type="term" value="F:transmembrane transporter activity"/>
    <property type="evidence" value="ECO:0007669"/>
    <property type="project" value="TreeGrafter"/>
</dbReference>
<evidence type="ECO:0000256" key="5">
    <source>
        <dbReference type="ARBA" id="ARBA00023136"/>
    </source>
</evidence>
<dbReference type="InterPro" id="IPR003838">
    <property type="entry name" value="ABC3_permease_C"/>
</dbReference>
<feature type="transmembrane region" description="Helical" evidence="6">
    <location>
        <begin position="353"/>
        <end position="372"/>
    </location>
</feature>
<comment type="caution">
    <text evidence="9">The sequence shown here is derived from an EMBL/GenBank/DDBJ whole genome shotgun (WGS) entry which is preliminary data.</text>
</comment>
<feature type="transmembrane region" description="Helical" evidence="6">
    <location>
        <begin position="298"/>
        <end position="320"/>
    </location>
</feature>
<dbReference type="PANTHER" id="PTHR30572">
    <property type="entry name" value="MEMBRANE COMPONENT OF TRANSPORTER-RELATED"/>
    <property type="match status" value="1"/>
</dbReference>
<accession>A0A917N1S9</accession>
<keyword evidence="5 6" id="KW-0472">Membrane</keyword>
<feature type="domain" description="ABC3 transporter permease C-terminal" evidence="7">
    <location>
        <begin position="703"/>
        <end position="812"/>
    </location>
</feature>
<keyword evidence="10" id="KW-1185">Reference proteome</keyword>
<name>A0A917N1S9_9SPHI</name>
<keyword evidence="4 6" id="KW-1133">Transmembrane helix</keyword>
<reference evidence="9" key="2">
    <citation type="submission" date="2020-09" db="EMBL/GenBank/DDBJ databases">
        <authorList>
            <person name="Sun Q."/>
            <person name="Sedlacek I."/>
        </authorList>
    </citation>
    <scope>NUCLEOTIDE SEQUENCE</scope>
    <source>
        <strain evidence="9">CCM 8711</strain>
    </source>
</reference>
<dbReference type="Pfam" id="PF02687">
    <property type="entry name" value="FtsX"/>
    <property type="match status" value="2"/>
</dbReference>
<evidence type="ECO:0000313" key="9">
    <source>
        <dbReference type="EMBL" id="GGI51153.1"/>
    </source>
</evidence>
<dbReference type="Proteomes" id="UP000662074">
    <property type="component" value="Unassembled WGS sequence"/>
</dbReference>
<keyword evidence="3 6" id="KW-0812">Transmembrane</keyword>
<feature type="transmembrane region" description="Helical" evidence="6">
    <location>
        <begin position="697"/>
        <end position="718"/>
    </location>
</feature>
<evidence type="ECO:0000256" key="2">
    <source>
        <dbReference type="ARBA" id="ARBA00022475"/>
    </source>
</evidence>
<dbReference type="PANTHER" id="PTHR30572:SF18">
    <property type="entry name" value="ABC-TYPE MACROLIDE FAMILY EXPORT SYSTEM PERMEASE COMPONENT 2"/>
    <property type="match status" value="1"/>
</dbReference>
<dbReference type="InterPro" id="IPR025857">
    <property type="entry name" value="MacB_PCD"/>
</dbReference>
<dbReference type="GO" id="GO:0005886">
    <property type="term" value="C:plasma membrane"/>
    <property type="evidence" value="ECO:0007669"/>
    <property type="project" value="UniProtKB-SubCell"/>
</dbReference>
<feature type="transmembrane region" description="Helical" evidence="6">
    <location>
        <begin position="738"/>
        <end position="768"/>
    </location>
</feature>
<evidence type="ECO:0000313" key="10">
    <source>
        <dbReference type="Proteomes" id="UP000662074"/>
    </source>
</evidence>
<feature type="transmembrane region" description="Helical" evidence="6">
    <location>
        <begin position="392"/>
        <end position="419"/>
    </location>
</feature>
<protein>
    <submittedName>
        <fullName evidence="9">ABC transporter permease</fullName>
    </submittedName>
</protein>
<proteinExistence type="predicted"/>
<feature type="transmembrane region" description="Helical" evidence="6">
    <location>
        <begin position="780"/>
        <end position="800"/>
    </location>
</feature>
<feature type="domain" description="ABC3 transporter permease C-terminal" evidence="7">
    <location>
        <begin position="305"/>
        <end position="420"/>
    </location>
</feature>
<evidence type="ECO:0000256" key="6">
    <source>
        <dbReference type="SAM" id="Phobius"/>
    </source>
</evidence>
<feature type="transmembrane region" description="Helical" evidence="6">
    <location>
        <begin position="439"/>
        <end position="462"/>
    </location>
</feature>
<gene>
    <name evidence="9" type="ORF">GCM10011425_23650</name>
</gene>